<evidence type="ECO:0000256" key="7">
    <source>
        <dbReference type="ARBA" id="ARBA00025049"/>
    </source>
</evidence>
<organism evidence="9 10">
    <name type="scientific">Desulfobotulus mexicanus</name>
    <dbReference type="NCBI Taxonomy" id="2586642"/>
    <lineage>
        <taxon>Bacteria</taxon>
        <taxon>Pseudomonadati</taxon>
        <taxon>Thermodesulfobacteriota</taxon>
        <taxon>Desulfobacteria</taxon>
        <taxon>Desulfobacterales</taxon>
        <taxon>Desulfobacteraceae</taxon>
        <taxon>Desulfobotulus</taxon>
    </lineage>
</organism>
<dbReference type="EC" id="4.2.1.59" evidence="8"/>
<gene>
    <name evidence="8 9" type="primary">fabZ</name>
    <name evidence="9" type="ORF">FIM25_13765</name>
</gene>
<evidence type="ECO:0000313" key="10">
    <source>
        <dbReference type="Proteomes" id="UP000321899"/>
    </source>
</evidence>
<keyword evidence="10" id="KW-1185">Reference proteome</keyword>
<comment type="subcellular location">
    <subcellularLocation>
        <location evidence="1 8">Cytoplasm</location>
    </subcellularLocation>
</comment>
<dbReference type="FunFam" id="3.10.129.10:FF:000001">
    <property type="entry name" value="3-hydroxyacyl-[acyl-carrier-protein] dehydratase FabZ"/>
    <property type="match status" value="1"/>
</dbReference>
<comment type="function">
    <text evidence="7 8">Involved in unsaturated fatty acids biosynthesis. Catalyzes the dehydration of short chain beta-hydroxyacyl-ACPs and long chain saturated and unsaturated beta-hydroxyacyl-ACPs.</text>
</comment>
<evidence type="ECO:0000256" key="8">
    <source>
        <dbReference type="HAMAP-Rule" id="MF_00406"/>
    </source>
</evidence>
<accession>A0A5S5MDB3</accession>
<keyword evidence="3 8" id="KW-0444">Lipid biosynthesis</keyword>
<dbReference type="OrthoDB" id="9772788at2"/>
<dbReference type="AlphaFoldDB" id="A0A5S5MDB3"/>
<evidence type="ECO:0000256" key="5">
    <source>
        <dbReference type="ARBA" id="ARBA00023098"/>
    </source>
</evidence>
<dbReference type="PANTHER" id="PTHR30272:SF1">
    <property type="entry name" value="3-HYDROXYACYL-[ACYL-CARRIER-PROTEIN] DEHYDRATASE"/>
    <property type="match status" value="1"/>
</dbReference>
<evidence type="ECO:0000256" key="4">
    <source>
        <dbReference type="ARBA" id="ARBA00022556"/>
    </source>
</evidence>
<keyword evidence="2 8" id="KW-0963">Cytoplasm</keyword>
<dbReference type="SUPFAM" id="SSF54637">
    <property type="entry name" value="Thioesterase/thiol ester dehydrase-isomerase"/>
    <property type="match status" value="1"/>
</dbReference>
<dbReference type="RefSeq" id="WP_139450400.1">
    <property type="nucleotide sequence ID" value="NZ_VDMB01000022.1"/>
</dbReference>
<comment type="caution">
    <text evidence="9">The sequence shown here is derived from an EMBL/GenBank/DDBJ whole genome shotgun (WGS) entry which is preliminary data.</text>
</comment>
<reference evidence="9 10" key="1">
    <citation type="submission" date="2019-06" db="EMBL/GenBank/DDBJ databases">
        <title>Desulfobotulus mexicanus sp. nov., a novel sulfate-reducing bacterium isolated from the sediment of an alkaline crater lake in Mexico.</title>
        <authorList>
            <person name="Hirschler-Rea A."/>
        </authorList>
    </citation>
    <scope>NUCLEOTIDE SEQUENCE [LARGE SCALE GENOMIC DNA]</scope>
    <source>
        <strain evidence="9 10">PAR22N</strain>
    </source>
</reference>
<keyword evidence="6 8" id="KW-0456">Lyase</keyword>
<dbReference type="GO" id="GO:0009245">
    <property type="term" value="P:lipid A biosynthetic process"/>
    <property type="evidence" value="ECO:0007669"/>
    <property type="project" value="UniProtKB-UniRule"/>
</dbReference>
<comment type="catalytic activity">
    <reaction evidence="8">
        <text>a (3R)-hydroxyacyl-[ACP] = a (2E)-enoyl-[ACP] + H2O</text>
        <dbReference type="Rhea" id="RHEA:13097"/>
        <dbReference type="Rhea" id="RHEA-COMP:9925"/>
        <dbReference type="Rhea" id="RHEA-COMP:9945"/>
        <dbReference type="ChEBI" id="CHEBI:15377"/>
        <dbReference type="ChEBI" id="CHEBI:78784"/>
        <dbReference type="ChEBI" id="CHEBI:78827"/>
        <dbReference type="EC" id="4.2.1.59"/>
    </reaction>
</comment>
<dbReference type="NCBIfam" id="NF000582">
    <property type="entry name" value="PRK00006.1"/>
    <property type="match status" value="1"/>
</dbReference>
<dbReference type="Pfam" id="PF07977">
    <property type="entry name" value="FabA"/>
    <property type="match status" value="1"/>
</dbReference>
<dbReference type="InterPro" id="IPR029069">
    <property type="entry name" value="HotDog_dom_sf"/>
</dbReference>
<dbReference type="CDD" id="cd01288">
    <property type="entry name" value="FabZ"/>
    <property type="match status" value="1"/>
</dbReference>
<feature type="active site" evidence="8">
    <location>
        <position position="57"/>
    </location>
</feature>
<sequence>MSVDAEGHGGIDIIDIIDILPHRYPFLLVDRVLSLEVGKSICAIKNVSINEPFFSGHFPGFPIMPGVLILEAMGQAGGILAFASWPEEKRQYPLLLTGADKARFRRKVLPGDQIRMEVTLIKLKSRAVRMRGVATVDGVKAVEAEFMAVLGD</sequence>
<dbReference type="GO" id="GO:0005737">
    <property type="term" value="C:cytoplasm"/>
    <property type="evidence" value="ECO:0007669"/>
    <property type="project" value="UniProtKB-SubCell"/>
</dbReference>
<dbReference type="GO" id="GO:0006633">
    <property type="term" value="P:fatty acid biosynthetic process"/>
    <property type="evidence" value="ECO:0007669"/>
    <property type="project" value="UniProtKB-UniRule"/>
</dbReference>
<evidence type="ECO:0000256" key="2">
    <source>
        <dbReference type="ARBA" id="ARBA00022490"/>
    </source>
</evidence>
<dbReference type="InterPro" id="IPR013114">
    <property type="entry name" value="FabA_FabZ"/>
</dbReference>
<dbReference type="NCBIfam" id="TIGR01750">
    <property type="entry name" value="fabZ"/>
    <property type="match status" value="1"/>
</dbReference>
<dbReference type="Gene3D" id="3.10.129.10">
    <property type="entry name" value="Hotdog Thioesterase"/>
    <property type="match status" value="1"/>
</dbReference>
<evidence type="ECO:0000256" key="3">
    <source>
        <dbReference type="ARBA" id="ARBA00022516"/>
    </source>
</evidence>
<dbReference type="PANTHER" id="PTHR30272">
    <property type="entry name" value="3-HYDROXYACYL-[ACYL-CARRIER-PROTEIN] DEHYDRATASE"/>
    <property type="match status" value="1"/>
</dbReference>
<name>A0A5S5MDB3_9BACT</name>
<keyword evidence="5 8" id="KW-0443">Lipid metabolism</keyword>
<evidence type="ECO:0000256" key="6">
    <source>
        <dbReference type="ARBA" id="ARBA00023239"/>
    </source>
</evidence>
<dbReference type="InterPro" id="IPR010084">
    <property type="entry name" value="FabZ"/>
</dbReference>
<dbReference type="GO" id="GO:0016020">
    <property type="term" value="C:membrane"/>
    <property type="evidence" value="ECO:0007669"/>
    <property type="project" value="GOC"/>
</dbReference>
<evidence type="ECO:0000256" key="1">
    <source>
        <dbReference type="ARBA" id="ARBA00004496"/>
    </source>
</evidence>
<keyword evidence="4 8" id="KW-0441">Lipid A biosynthesis</keyword>
<comment type="similarity">
    <text evidence="8">Belongs to the thioester dehydratase family. FabZ subfamily.</text>
</comment>
<dbReference type="EMBL" id="VDMB01000022">
    <property type="protein sequence ID" value="TYT73702.1"/>
    <property type="molecule type" value="Genomic_DNA"/>
</dbReference>
<dbReference type="GO" id="GO:0019171">
    <property type="term" value="F:(3R)-hydroxyacyl-[acyl-carrier-protein] dehydratase activity"/>
    <property type="evidence" value="ECO:0007669"/>
    <property type="project" value="UniProtKB-EC"/>
</dbReference>
<proteinExistence type="inferred from homology"/>
<dbReference type="Proteomes" id="UP000321899">
    <property type="component" value="Unassembled WGS sequence"/>
</dbReference>
<protein>
    <recommendedName>
        <fullName evidence="8">3-hydroxyacyl-[acyl-carrier-protein] dehydratase FabZ</fullName>
        <ecNumber evidence="8">4.2.1.59</ecNumber>
    </recommendedName>
    <alternativeName>
        <fullName evidence="8">(3R)-hydroxymyristoyl-[acyl-carrier-protein] dehydratase</fullName>
        <shortName evidence="8">(3R)-hydroxymyristoyl-ACP dehydrase</shortName>
    </alternativeName>
    <alternativeName>
        <fullName evidence="8">Beta-hydroxyacyl-ACP dehydratase</fullName>
    </alternativeName>
</protein>
<dbReference type="HAMAP" id="MF_00406">
    <property type="entry name" value="FabZ"/>
    <property type="match status" value="1"/>
</dbReference>
<evidence type="ECO:0000313" key="9">
    <source>
        <dbReference type="EMBL" id="TYT73702.1"/>
    </source>
</evidence>